<evidence type="ECO:0000256" key="1">
    <source>
        <dbReference type="SAM" id="SignalP"/>
    </source>
</evidence>
<evidence type="ECO:0000313" key="4">
    <source>
        <dbReference type="Proteomes" id="UP000549971"/>
    </source>
</evidence>
<evidence type="ECO:0000313" key="3">
    <source>
        <dbReference type="EMBL" id="MBB5839879.1"/>
    </source>
</evidence>
<sequence length="255" mass="25711">MIVRSILSRTGVAVLAVSVALATALPARAAAPAPTAAPPGIVEVGAVKQITSSADTRYCLTFVAAEKIPMAVMMACAPGKEGKTQEWVYTGKGQLQVAMSKSVGGALAKSGACLDTGADLVTVPKNAPVLVLPCRDGDGQKWNYDESTGSFVNAASGLALSSLMGQGKAKQAQPTGTSAAVGAANQGWKALPLPGLDILGAVLALVNALLASLGLALPLPIANAAGSLLELVRGKTPVPAEMSVMPKQMMQLAQK</sequence>
<dbReference type="InterPro" id="IPR000772">
    <property type="entry name" value="Ricin_B_lectin"/>
</dbReference>
<gene>
    <name evidence="3" type="ORF">HDA39_006613</name>
</gene>
<comment type="caution">
    <text evidence="3">The sequence shown here is derived from an EMBL/GenBank/DDBJ whole genome shotgun (WGS) entry which is preliminary data.</text>
</comment>
<dbReference type="AlphaFoldDB" id="A0A7W9MXL1"/>
<dbReference type="SUPFAM" id="SSF50370">
    <property type="entry name" value="Ricin B-like lectins"/>
    <property type="match status" value="1"/>
</dbReference>
<dbReference type="RefSeq" id="WP_184801842.1">
    <property type="nucleotide sequence ID" value="NZ_JACHMY010000001.1"/>
</dbReference>
<dbReference type="EMBL" id="JACHMY010000001">
    <property type="protein sequence ID" value="MBB5839879.1"/>
    <property type="molecule type" value="Genomic_DNA"/>
</dbReference>
<dbReference type="PROSITE" id="PS50231">
    <property type="entry name" value="RICIN_B_LECTIN"/>
    <property type="match status" value="1"/>
</dbReference>
<dbReference type="SMART" id="SM00458">
    <property type="entry name" value="RICIN"/>
    <property type="match status" value="1"/>
</dbReference>
<keyword evidence="1" id="KW-0732">Signal</keyword>
<feature type="chain" id="PRO_5030535549" description="Ricin B lectin domain-containing protein" evidence="1">
    <location>
        <begin position="30"/>
        <end position="255"/>
    </location>
</feature>
<evidence type="ECO:0000259" key="2">
    <source>
        <dbReference type="SMART" id="SM00458"/>
    </source>
</evidence>
<feature type="domain" description="Ricin B lectin" evidence="2">
    <location>
        <begin position="46"/>
        <end position="191"/>
    </location>
</feature>
<dbReference type="Proteomes" id="UP000549971">
    <property type="component" value="Unassembled WGS sequence"/>
</dbReference>
<reference evidence="3 4" key="1">
    <citation type="submission" date="2020-08" db="EMBL/GenBank/DDBJ databases">
        <title>Sequencing the genomes of 1000 actinobacteria strains.</title>
        <authorList>
            <person name="Klenk H.-P."/>
        </authorList>
    </citation>
    <scope>NUCLEOTIDE SEQUENCE [LARGE SCALE GENOMIC DNA]</scope>
    <source>
        <strain evidence="3 4">DSM 28967</strain>
    </source>
</reference>
<dbReference type="Gene3D" id="2.80.10.50">
    <property type="match status" value="1"/>
</dbReference>
<keyword evidence="4" id="KW-1185">Reference proteome</keyword>
<organism evidence="3 4">
    <name type="scientific">Kribbella italica</name>
    <dbReference type="NCBI Taxonomy" id="1540520"/>
    <lineage>
        <taxon>Bacteria</taxon>
        <taxon>Bacillati</taxon>
        <taxon>Actinomycetota</taxon>
        <taxon>Actinomycetes</taxon>
        <taxon>Propionibacteriales</taxon>
        <taxon>Kribbellaceae</taxon>
        <taxon>Kribbella</taxon>
    </lineage>
</organism>
<protein>
    <recommendedName>
        <fullName evidence="2">Ricin B lectin domain-containing protein</fullName>
    </recommendedName>
</protein>
<proteinExistence type="predicted"/>
<accession>A0A7W9MXL1</accession>
<dbReference type="InterPro" id="IPR035992">
    <property type="entry name" value="Ricin_B-like_lectins"/>
</dbReference>
<name>A0A7W9MXL1_9ACTN</name>
<feature type="signal peptide" evidence="1">
    <location>
        <begin position="1"/>
        <end position="29"/>
    </location>
</feature>
<dbReference type="Pfam" id="PF00652">
    <property type="entry name" value="Ricin_B_lectin"/>
    <property type="match status" value="1"/>
</dbReference>